<evidence type="ECO:0000313" key="2">
    <source>
        <dbReference type="EMBL" id="MDQ0376066.1"/>
    </source>
</evidence>
<dbReference type="Proteomes" id="UP001229651">
    <property type="component" value="Unassembled WGS sequence"/>
</dbReference>
<protein>
    <submittedName>
        <fullName evidence="2">Uncharacterized protein</fullName>
    </submittedName>
</protein>
<dbReference type="RefSeq" id="WP_306987739.1">
    <property type="nucleotide sequence ID" value="NZ_JAUSUT010000001.1"/>
</dbReference>
<organism evidence="2 3">
    <name type="scientific">Amycolatopsis thermophila</name>
    <dbReference type="NCBI Taxonomy" id="206084"/>
    <lineage>
        <taxon>Bacteria</taxon>
        <taxon>Bacillati</taxon>
        <taxon>Actinomycetota</taxon>
        <taxon>Actinomycetes</taxon>
        <taxon>Pseudonocardiales</taxon>
        <taxon>Pseudonocardiaceae</taxon>
        <taxon>Amycolatopsis</taxon>
    </lineage>
</organism>
<evidence type="ECO:0000313" key="3">
    <source>
        <dbReference type="Proteomes" id="UP001229651"/>
    </source>
</evidence>
<feature type="compositionally biased region" description="Basic and acidic residues" evidence="1">
    <location>
        <begin position="220"/>
        <end position="230"/>
    </location>
</feature>
<proteinExistence type="predicted"/>
<evidence type="ECO:0000256" key="1">
    <source>
        <dbReference type="SAM" id="MobiDB-lite"/>
    </source>
</evidence>
<name>A0ABU0ELA6_9PSEU</name>
<keyword evidence="3" id="KW-1185">Reference proteome</keyword>
<comment type="caution">
    <text evidence="2">The sequence shown here is derived from an EMBL/GenBank/DDBJ whole genome shotgun (WGS) entry which is preliminary data.</text>
</comment>
<sequence length="243" mass="26907">MEIWTALVDDLCLMAFVAWRQQHDARPARARVLDSISENNLAHAEEMTVVCRDGVAPDRVRLTRRPPRDWWPSGLFRTSDQSWSSVIARGLVLSAALVVLARSQLVAVSDPCWRRAIVLVERGQSRQFGQWRLAAAPLLAEAGARAEFEQDMRATMARSGDLYRAGAAGARDVGDVQCHHALPGVLRRSGIPRSWLATWPDYPRRRGNATAGRATTSLIDDLRSGREWPPGRRVRGAGAAVEP</sequence>
<dbReference type="EMBL" id="JAUSUT010000001">
    <property type="protein sequence ID" value="MDQ0376066.1"/>
    <property type="molecule type" value="Genomic_DNA"/>
</dbReference>
<accession>A0ABU0ELA6</accession>
<gene>
    <name evidence="2" type="ORF">FB470_000060</name>
</gene>
<reference evidence="2 3" key="1">
    <citation type="submission" date="2023-07" db="EMBL/GenBank/DDBJ databases">
        <title>Sequencing the genomes of 1000 actinobacteria strains.</title>
        <authorList>
            <person name="Klenk H.-P."/>
        </authorList>
    </citation>
    <scope>NUCLEOTIDE SEQUENCE [LARGE SCALE GENOMIC DNA]</scope>
    <source>
        <strain evidence="2 3">DSM 45805</strain>
    </source>
</reference>
<feature type="region of interest" description="Disordered" evidence="1">
    <location>
        <begin position="206"/>
        <end position="243"/>
    </location>
</feature>